<dbReference type="Gene3D" id="3.40.630.40">
    <property type="entry name" value="Zn-dependent exopeptidases"/>
    <property type="match status" value="1"/>
</dbReference>
<proteinExistence type="predicted"/>
<keyword evidence="3" id="KW-0378">Hydrolase</keyword>
<dbReference type="SMART" id="SM00646">
    <property type="entry name" value="Ami_3"/>
    <property type="match status" value="1"/>
</dbReference>
<gene>
    <name evidence="5" type="ORF">DI628_01305</name>
</gene>
<dbReference type="Pfam" id="PF11741">
    <property type="entry name" value="AMIN"/>
    <property type="match status" value="1"/>
</dbReference>
<feature type="domain" description="MurNAc-LAA" evidence="4">
    <location>
        <begin position="277"/>
        <end position="432"/>
    </location>
</feature>
<dbReference type="EMBL" id="VAFM01000001">
    <property type="protein sequence ID" value="TKW61296.1"/>
    <property type="molecule type" value="Genomic_DNA"/>
</dbReference>
<dbReference type="AlphaFoldDB" id="A0A6N4R2C0"/>
<dbReference type="InterPro" id="IPR050695">
    <property type="entry name" value="N-acetylmuramoyl_amidase_3"/>
</dbReference>
<evidence type="ECO:0000256" key="3">
    <source>
        <dbReference type="ARBA" id="ARBA00022801"/>
    </source>
</evidence>
<dbReference type="GO" id="GO:0030288">
    <property type="term" value="C:outer membrane-bounded periplasmic space"/>
    <property type="evidence" value="ECO:0007669"/>
    <property type="project" value="TreeGrafter"/>
</dbReference>
<reference evidence="5 6" key="1">
    <citation type="journal article" date="2017" name="Nat. Commun.">
        <title>In situ click chemistry generation of cyclooxygenase-2 inhibitors.</title>
        <authorList>
            <person name="Bhardwaj A."/>
            <person name="Kaur J."/>
            <person name="Wuest M."/>
            <person name="Wuest F."/>
        </authorList>
    </citation>
    <scope>NUCLEOTIDE SEQUENCE [LARGE SCALE GENOMIC DNA]</scope>
    <source>
        <strain evidence="5">S2_018_000_R2_106</strain>
    </source>
</reference>
<dbReference type="PANTHER" id="PTHR30404">
    <property type="entry name" value="N-ACETYLMURAMOYL-L-ALANINE AMIDASE"/>
    <property type="match status" value="1"/>
</dbReference>
<dbReference type="InterPro" id="IPR002508">
    <property type="entry name" value="MurNAc-LAA_cat"/>
</dbReference>
<dbReference type="InterPro" id="IPR021731">
    <property type="entry name" value="AMIN_dom"/>
</dbReference>
<dbReference type="PANTHER" id="PTHR30404:SF0">
    <property type="entry name" value="N-ACETYLMURAMOYL-L-ALANINE AMIDASE AMIC"/>
    <property type="match status" value="1"/>
</dbReference>
<name>A0A6N4R2C0_BLAVI</name>
<dbReference type="EC" id="3.5.1.28" evidence="2"/>
<evidence type="ECO:0000313" key="6">
    <source>
        <dbReference type="Proteomes" id="UP000320948"/>
    </source>
</evidence>
<evidence type="ECO:0000256" key="1">
    <source>
        <dbReference type="ARBA" id="ARBA00001561"/>
    </source>
</evidence>
<comment type="caution">
    <text evidence="5">The sequence shown here is derived from an EMBL/GenBank/DDBJ whole genome shotgun (WGS) entry which is preliminary data.</text>
</comment>
<accession>A0A6N4R2C0</accession>
<evidence type="ECO:0000256" key="2">
    <source>
        <dbReference type="ARBA" id="ARBA00011901"/>
    </source>
</evidence>
<comment type="catalytic activity">
    <reaction evidence="1">
        <text>Hydrolyzes the link between N-acetylmuramoyl residues and L-amino acid residues in certain cell-wall glycopeptides.</text>
        <dbReference type="EC" id="3.5.1.28"/>
    </reaction>
</comment>
<dbReference type="GO" id="GO:0008745">
    <property type="term" value="F:N-acetylmuramoyl-L-alanine amidase activity"/>
    <property type="evidence" value="ECO:0007669"/>
    <property type="project" value="UniProtKB-EC"/>
</dbReference>
<dbReference type="Pfam" id="PF01520">
    <property type="entry name" value="Amidase_3"/>
    <property type="match status" value="1"/>
</dbReference>
<organism evidence="5 6">
    <name type="scientific">Blastochloris viridis</name>
    <name type="common">Rhodopseudomonas viridis</name>
    <dbReference type="NCBI Taxonomy" id="1079"/>
    <lineage>
        <taxon>Bacteria</taxon>
        <taxon>Pseudomonadati</taxon>
        <taxon>Pseudomonadota</taxon>
        <taxon>Alphaproteobacteria</taxon>
        <taxon>Hyphomicrobiales</taxon>
        <taxon>Blastochloridaceae</taxon>
        <taxon>Blastochloris</taxon>
    </lineage>
</organism>
<dbReference type="CDD" id="cd02696">
    <property type="entry name" value="MurNAc-LAA"/>
    <property type="match status" value="1"/>
</dbReference>
<dbReference type="FunFam" id="3.40.630.40:FF:000005">
    <property type="entry name" value="N-acetylmuramoyl-L-alanine amidase (AmiA)"/>
    <property type="match status" value="1"/>
</dbReference>
<evidence type="ECO:0000313" key="5">
    <source>
        <dbReference type="EMBL" id="TKW61296.1"/>
    </source>
</evidence>
<dbReference type="GO" id="GO:0009253">
    <property type="term" value="P:peptidoglycan catabolic process"/>
    <property type="evidence" value="ECO:0007669"/>
    <property type="project" value="InterPro"/>
</dbReference>
<dbReference type="SUPFAM" id="SSF53187">
    <property type="entry name" value="Zn-dependent exopeptidases"/>
    <property type="match status" value="1"/>
</dbReference>
<protein>
    <recommendedName>
        <fullName evidence="2">N-acetylmuramoyl-L-alanine amidase</fullName>
        <ecNumber evidence="2">3.5.1.28</ecNumber>
    </recommendedName>
</protein>
<dbReference type="Proteomes" id="UP000320948">
    <property type="component" value="Unassembled WGS sequence"/>
</dbReference>
<evidence type="ECO:0000259" key="4">
    <source>
        <dbReference type="SMART" id="SM00646"/>
    </source>
</evidence>
<sequence length="441" mass="48818">MVRICPMSRENIPAWVKWPVVCGCLVLMASVVLPLLSVNSQTSDDAPGVVEDMRVGQDDGRTRIVLQFTKTTREDDFNFRWFTLPSPARVVVDFQDEISFKNSPSLVKMPGDGLVASLRAGRFRPGTVRMVMDLRQQGRVNVFAIPPRGGAGPRLVIDLVKLKKGQKPTDVPPPQDVVTQGEAPAVKPTRIEDEPAPIVPPQVVRDTSNKQRQHATVVLDAGHGGVDPGACSKVVNICEKNLTLEMVKLVRERLRSDKIDVVLTRDTDVFIPLPERPRIAQRVGADLFVSLHADIHPTKSEVKGATVYMVSEKASDREAARLASAENDRDVMAGVALANESKEVQNILISLVQRDTLNSSTYLARSIINELGNFTEVRKRDVLYAGFRVLKSPDVPSVLVEMGYLSNPTEARKLSNKTYRKELADTIAKGIRTYIEKNVHY</sequence>
<dbReference type="Gene3D" id="2.60.40.3500">
    <property type="match status" value="1"/>
</dbReference>